<gene>
    <name evidence="2" type="ORF">HAPAU_35620</name>
</gene>
<dbReference type="RefSeq" id="WP_084383850.1">
    <property type="nucleotide sequence ID" value="NZ_LTAZ01000013.1"/>
</dbReference>
<dbReference type="InterPro" id="IPR003615">
    <property type="entry name" value="HNH_nuc"/>
</dbReference>
<evidence type="ECO:0000313" key="2">
    <source>
        <dbReference type="EMBL" id="KYH24579.1"/>
    </source>
</evidence>
<proteinExistence type="predicted"/>
<dbReference type="EMBL" id="LTAZ01000013">
    <property type="protein sequence ID" value="KYH24579.1"/>
    <property type="molecule type" value="Genomic_DNA"/>
</dbReference>
<feature type="domain" description="HNH nuclease" evidence="1">
    <location>
        <begin position="145"/>
        <end position="195"/>
    </location>
</feature>
<sequence length="203" mass="23372">MSRNTWTRDEYLATLDLYINRPEVVEDEDEDDPLVQEAASFISRTPDGLALRLATYRHLYPQSTEGIIHVSEDCREIWEEYYRNDDELAYEANLARQQLASVNRDSVETEEYRSVQTGEVNTQQKSQIGQSGFRSLVRSQYQDACLLCDISTPGLLQAGHILDWSEFEELREDPGNGMLLCHNHHWACDLGIFTISETHDLIV</sequence>
<name>A0A151AAD2_9EURY</name>
<keyword evidence="3" id="KW-1185">Reference proteome</keyword>
<dbReference type="Pfam" id="PF13391">
    <property type="entry name" value="HNH_2"/>
    <property type="match status" value="1"/>
</dbReference>
<dbReference type="PATRIC" id="fig|1008153.3.peg.3755"/>
<protein>
    <recommendedName>
        <fullName evidence="1">HNH nuclease domain-containing protein</fullName>
    </recommendedName>
</protein>
<evidence type="ECO:0000259" key="1">
    <source>
        <dbReference type="Pfam" id="PF13391"/>
    </source>
</evidence>
<organism evidence="2 3">
    <name type="scientific">Halalkalicoccus paucihalophilus</name>
    <dbReference type="NCBI Taxonomy" id="1008153"/>
    <lineage>
        <taxon>Archaea</taxon>
        <taxon>Methanobacteriati</taxon>
        <taxon>Methanobacteriota</taxon>
        <taxon>Stenosarchaea group</taxon>
        <taxon>Halobacteria</taxon>
        <taxon>Halobacteriales</taxon>
        <taxon>Halococcaceae</taxon>
        <taxon>Halalkalicoccus</taxon>
    </lineage>
</organism>
<evidence type="ECO:0000313" key="3">
    <source>
        <dbReference type="Proteomes" id="UP000075321"/>
    </source>
</evidence>
<dbReference type="AlphaFoldDB" id="A0A151AAD2"/>
<dbReference type="Proteomes" id="UP000075321">
    <property type="component" value="Unassembled WGS sequence"/>
</dbReference>
<reference evidence="2 3" key="1">
    <citation type="submission" date="2016-02" db="EMBL/GenBank/DDBJ databases">
        <title>Genome sequence of Halalkalicoccus paucihalophilus DSM 24557.</title>
        <authorList>
            <person name="Poehlein A."/>
            <person name="Daniel R."/>
        </authorList>
    </citation>
    <scope>NUCLEOTIDE SEQUENCE [LARGE SCALE GENOMIC DNA]</scope>
    <source>
        <strain evidence="2 3">DSM 24557</strain>
    </source>
</reference>
<comment type="caution">
    <text evidence="2">The sequence shown here is derived from an EMBL/GenBank/DDBJ whole genome shotgun (WGS) entry which is preliminary data.</text>
</comment>
<dbReference type="OrthoDB" id="11472at2157"/>
<accession>A0A151AAD2</accession>